<dbReference type="AlphaFoldDB" id="A0A3S5AJR9"/>
<evidence type="ECO:0000313" key="2">
    <source>
        <dbReference type="Proteomes" id="UP000784294"/>
    </source>
</evidence>
<comment type="caution">
    <text evidence="1">The sequence shown here is derived from an EMBL/GenBank/DDBJ whole genome shotgun (WGS) entry which is preliminary data.</text>
</comment>
<name>A0A3S5AJR9_9PLAT</name>
<dbReference type="Proteomes" id="UP000784294">
    <property type="component" value="Unassembled WGS sequence"/>
</dbReference>
<dbReference type="PANTHER" id="PTHR10762">
    <property type="entry name" value="DIPHTHAMIDE BIOSYNTHESIS PROTEIN"/>
    <property type="match status" value="1"/>
</dbReference>
<organism evidence="1 2">
    <name type="scientific">Protopolystoma xenopodis</name>
    <dbReference type="NCBI Taxonomy" id="117903"/>
    <lineage>
        <taxon>Eukaryota</taxon>
        <taxon>Metazoa</taxon>
        <taxon>Spiralia</taxon>
        <taxon>Lophotrochozoa</taxon>
        <taxon>Platyhelminthes</taxon>
        <taxon>Monogenea</taxon>
        <taxon>Polyopisthocotylea</taxon>
        <taxon>Polystomatidea</taxon>
        <taxon>Polystomatidae</taxon>
        <taxon>Protopolystoma</taxon>
    </lineage>
</organism>
<dbReference type="EMBL" id="CAAALY010036533">
    <property type="protein sequence ID" value="VEL18330.1"/>
    <property type="molecule type" value="Genomic_DNA"/>
</dbReference>
<sequence length="178" mass="19815">MMPRCGQFCCIDEVVGQRLDISAVVHYGHSCLTSSACRLPILYVFGPAPLHNPELTFAWLTSEKAISSALRQLTSQNLPTSSQVEATIPCSQFHSVLLILISYDLRYRRMAFAFYQALQNRISTSGCPNIALSWSEPDLPSSVLAESPDLMLEARSVILTACGRRFFSPNLEDKKVDR</sequence>
<gene>
    <name evidence="1" type="ORF">PXEA_LOCUS11770</name>
</gene>
<evidence type="ECO:0008006" key="3">
    <source>
        <dbReference type="Google" id="ProtNLM"/>
    </source>
</evidence>
<proteinExistence type="predicted"/>
<accession>A0A3S5AJR9</accession>
<dbReference type="InterPro" id="IPR042263">
    <property type="entry name" value="DPH1/DPH2_1"/>
</dbReference>
<reference evidence="1" key="1">
    <citation type="submission" date="2018-11" db="EMBL/GenBank/DDBJ databases">
        <authorList>
            <consortium name="Pathogen Informatics"/>
        </authorList>
    </citation>
    <scope>NUCLEOTIDE SEQUENCE</scope>
</reference>
<dbReference type="Pfam" id="PF01866">
    <property type="entry name" value="Diphthamide_syn"/>
    <property type="match status" value="1"/>
</dbReference>
<keyword evidence="2" id="KW-1185">Reference proteome</keyword>
<protein>
    <recommendedName>
        <fullName evidence="3">Diphthamide biosynthesis protein 2</fullName>
    </recommendedName>
</protein>
<dbReference type="OrthoDB" id="449241at2759"/>
<dbReference type="PANTHER" id="PTHR10762:SF2">
    <property type="entry name" value="2-(3-AMINO-3-CARBOXYPROPYL)HISTIDINE SYNTHASE SUBUNIT 2"/>
    <property type="match status" value="1"/>
</dbReference>
<dbReference type="Gene3D" id="3.40.50.11840">
    <property type="entry name" value="Diphthamide synthesis DPH1/DPH2 domain 1"/>
    <property type="match status" value="1"/>
</dbReference>
<dbReference type="GO" id="GO:0090560">
    <property type="term" value="F:2-(3-amino-3-carboxypropyl)histidine synthase activity"/>
    <property type="evidence" value="ECO:0007669"/>
    <property type="project" value="InterPro"/>
</dbReference>
<dbReference type="InterPro" id="IPR016435">
    <property type="entry name" value="DPH1/DPH2"/>
</dbReference>
<dbReference type="GO" id="GO:0017183">
    <property type="term" value="P:protein histidyl modification to diphthamide"/>
    <property type="evidence" value="ECO:0007669"/>
    <property type="project" value="InterPro"/>
</dbReference>
<evidence type="ECO:0000313" key="1">
    <source>
        <dbReference type="EMBL" id="VEL18330.1"/>
    </source>
</evidence>
<dbReference type="NCBIfam" id="TIGR00322">
    <property type="entry name" value="diphth2_R"/>
    <property type="match status" value="1"/>
</dbReference>